<reference evidence="2 3" key="1">
    <citation type="journal article" date="2007" name="Nature">
        <title>Evolution of genes and genomes on the Drosophila phylogeny.</title>
        <authorList>
            <consortium name="Drosophila 12 Genomes Consortium"/>
            <person name="Clark A.G."/>
            <person name="Eisen M.B."/>
            <person name="Smith D.R."/>
            <person name="Bergman C.M."/>
            <person name="Oliver B."/>
            <person name="Markow T.A."/>
            <person name="Kaufman T.C."/>
            <person name="Kellis M."/>
            <person name="Gelbart W."/>
            <person name="Iyer V.N."/>
            <person name="Pollard D.A."/>
            <person name="Sackton T.B."/>
            <person name="Larracuente A.M."/>
            <person name="Singh N.D."/>
            <person name="Abad J.P."/>
            <person name="Abt D.N."/>
            <person name="Adryan B."/>
            <person name="Aguade M."/>
            <person name="Akashi H."/>
            <person name="Anderson W.W."/>
            <person name="Aquadro C.F."/>
            <person name="Ardell D.H."/>
            <person name="Arguello R."/>
            <person name="Artieri C.G."/>
            <person name="Barbash D.A."/>
            <person name="Barker D."/>
            <person name="Barsanti P."/>
            <person name="Batterham P."/>
            <person name="Batzoglou S."/>
            <person name="Begun D."/>
            <person name="Bhutkar A."/>
            <person name="Blanco E."/>
            <person name="Bosak S.A."/>
            <person name="Bradley R.K."/>
            <person name="Brand A.D."/>
            <person name="Brent M.R."/>
            <person name="Brooks A.N."/>
            <person name="Brown R.H."/>
            <person name="Butlin R.K."/>
            <person name="Caggese C."/>
            <person name="Calvi B.R."/>
            <person name="Bernardo de Carvalho A."/>
            <person name="Caspi A."/>
            <person name="Castrezana S."/>
            <person name="Celniker S.E."/>
            <person name="Chang J.L."/>
            <person name="Chapple C."/>
            <person name="Chatterji S."/>
            <person name="Chinwalla A."/>
            <person name="Civetta A."/>
            <person name="Clifton S.W."/>
            <person name="Comeron J.M."/>
            <person name="Costello J.C."/>
            <person name="Coyne J.A."/>
            <person name="Daub J."/>
            <person name="David R.G."/>
            <person name="Delcher A.L."/>
            <person name="Delehaunty K."/>
            <person name="Do C.B."/>
            <person name="Ebling H."/>
            <person name="Edwards K."/>
            <person name="Eickbush T."/>
            <person name="Evans J.D."/>
            <person name="Filipski A."/>
            <person name="Findeiss S."/>
            <person name="Freyhult E."/>
            <person name="Fulton L."/>
            <person name="Fulton R."/>
            <person name="Garcia A.C."/>
            <person name="Gardiner A."/>
            <person name="Garfield D.A."/>
            <person name="Garvin B.E."/>
            <person name="Gibson G."/>
            <person name="Gilbert D."/>
            <person name="Gnerre S."/>
            <person name="Godfrey J."/>
            <person name="Good R."/>
            <person name="Gotea V."/>
            <person name="Gravely B."/>
            <person name="Greenberg A.J."/>
            <person name="Griffiths-Jones S."/>
            <person name="Gross S."/>
            <person name="Guigo R."/>
            <person name="Gustafson E.A."/>
            <person name="Haerty W."/>
            <person name="Hahn M.W."/>
            <person name="Halligan D.L."/>
            <person name="Halpern A.L."/>
            <person name="Halter G.M."/>
            <person name="Han M.V."/>
            <person name="Heger A."/>
            <person name="Hillier L."/>
            <person name="Hinrichs A.S."/>
            <person name="Holmes I."/>
            <person name="Hoskins R.A."/>
            <person name="Hubisz M.J."/>
            <person name="Hultmark D."/>
            <person name="Huntley M.A."/>
            <person name="Jaffe D.B."/>
            <person name="Jagadeeshan S."/>
            <person name="Jeck W.R."/>
            <person name="Johnson J."/>
            <person name="Jones C.D."/>
            <person name="Jordan W.C."/>
            <person name="Karpen G.H."/>
            <person name="Kataoka E."/>
            <person name="Keightley P.D."/>
            <person name="Kheradpour P."/>
            <person name="Kirkness E.F."/>
            <person name="Koerich L.B."/>
            <person name="Kristiansen K."/>
            <person name="Kudrna D."/>
            <person name="Kulathinal R.J."/>
            <person name="Kumar S."/>
            <person name="Kwok R."/>
            <person name="Lander E."/>
            <person name="Langley C.H."/>
            <person name="Lapoint R."/>
            <person name="Lazzaro B.P."/>
            <person name="Lee S.J."/>
            <person name="Levesque L."/>
            <person name="Li R."/>
            <person name="Lin C.F."/>
            <person name="Lin M.F."/>
            <person name="Lindblad-Toh K."/>
            <person name="Llopart A."/>
            <person name="Long M."/>
            <person name="Low L."/>
            <person name="Lozovsky E."/>
            <person name="Lu J."/>
            <person name="Luo M."/>
            <person name="Machado C.A."/>
            <person name="Makalowski W."/>
            <person name="Marzo M."/>
            <person name="Matsuda M."/>
            <person name="Matzkin L."/>
            <person name="McAllister B."/>
            <person name="McBride C.S."/>
            <person name="McKernan B."/>
            <person name="McKernan K."/>
            <person name="Mendez-Lago M."/>
            <person name="Minx P."/>
            <person name="Mollenhauer M.U."/>
            <person name="Montooth K."/>
            <person name="Mount S.M."/>
            <person name="Mu X."/>
            <person name="Myers E."/>
            <person name="Negre B."/>
            <person name="Newfeld S."/>
            <person name="Nielsen R."/>
            <person name="Noor M.A."/>
            <person name="O'Grady P."/>
            <person name="Pachter L."/>
            <person name="Papaceit M."/>
            <person name="Parisi M.J."/>
            <person name="Parisi M."/>
            <person name="Parts L."/>
            <person name="Pedersen J.S."/>
            <person name="Pesole G."/>
            <person name="Phillippy A.M."/>
            <person name="Ponting C.P."/>
            <person name="Pop M."/>
            <person name="Porcelli D."/>
            <person name="Powell J.R."/>
            <person name="Prohaska S."/>
            <person name="Pruitt K."/>
            <person name="Puig M."/>
            <person name="Quesneville H."/>
            <person name="Ram K.R."/>
            <person name="Rand D."/>
            <person name="Rasmussen M.D."/>
            <person name="Reed L.K."/>
            <person name="Reenan R."/>
            <person name="Reily A."/>
            <person name="Remington K.A."/>
            <person name="Rieger T.T."/>
            <person name="Ritchie M.G."/>
            <person name="Robin C."/>
            <person name="Rogers Y.H."/>
            <person name="Rohde C."/>
            <person name="Rozas J."/>
            <person name="Rubenfield M.J."/>
            <person name="Ruiz A."/>
            <person name="Russo S."/>
            <person name="Salzberg S.L."/>
            <person name="Sanchez-Gracia A."/>
            <person name="Saranga D.J."/>
            <person name="Sato H."/>
            <person name="Schaeffer S.W."/>
            <person name="Schatz M.C."/>
            <person name="Schlenke T."/>
            <person name="Schwartz R."/>
            <person name="Segarra C."/>
            <person name="Singh R.S."/>
            <person name="Sirot L."/>
            <person name="Sirota M."/>
            <person name="Sisneros N.B."/>
            <person name="Smith C.D."/>
            <person name="Smith T.F."/>
            <person name="Spieth J."/>
            <person name="Stage D.E."/>
            <person name="Stark A."/>
            <person name="Stephan W."/>
            <person name="Strausberg R.L."/>
            <person name="Strempel S."/>
            <person name="Sturgill D."/>
            <person name="Sutton G."/>
            <person name="Sutton G.G."/>
            <person name="Tao W."/>
            <person name="Teichmann S."/>
            <person name="Tobari Y.N."/>
            <person name="Tomimura Y."/>
            <person name="Tsolas J.M."/>
            <person name="Valente V.L."/>
            <person name="Venter E."/>
            <person name="Venter J.C."/>
            <person name="Vicario S."/>
            <person name="Vieira F.G."/>
            <person name="Vilella A.J."/>
            <person name="Villasante A."/>
            <person name="Walenz B."/>
            <person name="Wang J."/>
            <person name="Wasserman M."/>
            <person name="Watts T."/>
            <person name="Wilson D."/>
            <person name="Wilson R.K."/>
            <person name="Wing R.A."/>
            <person name="Wolfner M.F."/>
            <person name="Wong A."/>
            <person name="Wong G.K."/>
            <person name="Wu C.I."/>
            <person name="Wu G."/>
            <person name="Yamamoto D."/>
            <person name="Yang H.P."/>
            <person name="Yang S.P."/>
            <person name="Yorke J.A."/>
            <person name="Yoshida K."/>
            <person name="Zdobnov E."/>
            <person name="Zhang P."/>
            <person name="Zhang Y."/>
            <person name="Zimin A.V."/>
            <person name="Baldwin J."/>
            <person name="Abdouelleil A."/>
            <person name="Abdulkadir J."/>
            <person name="Abebe A."/>
            <person name="Abera B."/>
            <person name="Abreu J."/>
            <person name="Acer S.C."/>
            <person name="Aftuck L."/>
            <person name="Alexander A."/>
            <person name="An P."/>
            <person name="Anderson E."/>
            <person name="Anderson S."/>
            <person name="Arachi H."/>
            <person name="Azer M."/>
            <person name="Bachantsang P."/>
            <person name="Barry A."/>
            <person name="Bayul T."/>
            <person name="Berlin A."/>
            <person name="Bessette D."/>
            <person name="Bloom T."/>
            <person name="Blye J."/>
            <person name="Boguslavskiy L."/>
            <person name="Bonnet C."/>
            <person name="Boukhgalter B."/>
            <person name="Bourzgui I."/>
            <person name="Brown A."/>
            <person name="Cahill P."/>
            <person name="Channer S."/>
            <person name="Cheshatsang Y."/>
            <person name="Chuda L."/>
            <person name="Citroen M."/>
            <person name="Collymore A."/>
            <person name="Cooke P."/>
            <person name="Costello M."/>
            <person name="D'Aco K."/>
            <person name="Daza R."/>
            <person name="De Haan G."/>
            <person name="DeGray S."/>
            <person name="DeMaso C."/>
            <person name="Dhargay N."/>
            <person name="Dooley K."/>
            <person name="Dooley E."/>
            <person name="Doricent M."/>
            <person name="Dorje P."/>
            <person name="Dorjee K."/>
            <person name="Dupes A."/>
            <person name="Elong R."/>
            <person name="Falk J."/>
            <person name="Farina A."/>
            <person name="Faro S."/>
            <person name="Ferguson D."/>
            <person name="Fisher S."/>
            <person name="Foley C.D."/>
            <person name="Franke A."/>
            <person name="Friedrich D."/>
            <person name="Gadbois L."/>
            <person name="Gearin G."/>
            <person name="Gearin C.R."/>
            <person name="Giannoukos G."/>
            <person name="Goode T."/>
            <person name="Graham J."/>
            <person name="Grandbois E."/>
            <person name="Grewal S."/>
            <person name="Gyaltsen K."/>
            <person name="Hafez N."/>
            <person name="Hagos B."/>
            <person name="Hall J."/>
            <person name="Henson C."/>
            <person name="Hollinger A."/>
            <person name="Honan T."/>
            <person name="Huard M.D."/>
            <person name="Hughes L."/>
            <person name="Hurhula B."/>
            <person name="Husby M.E."/>
            <person name="Kamat A."/>
            <person name="Kanga B."/>
            <person name="Kashin S."/>
            <person name="Khazanovich D."/>
            <person name="Kisner P."/>
            <person name="Lance K."/>
            <person name="Lara M."/>
            <person name="Lee W."/>
            <person name="Lennon N."/>
            <person name="Letendre F."/>
            <person name="LeVine R."/>
            <person name="Lipovsky A."/>
            <person name="Liu X."/>
            <person name="Liu J."/>
            <person name="Liu S."/>
            <person name="Lokyitsang T."/>
            <person name="Lokyitsang Y."/>
            <person name="Lubonja R."/>
            <person name="Lui A."/>
            <person name="MacDonald P."/>
            <person name="Magnisalis V."/>
            <person name="Maru K."/>
            <person name="Matthews C."/>
            <person name="McCusker W."/>
            <person name="McDonough S."/>
            <person name="Mehta T."/>
            <person name="Meldrim J."/>
            <person name="Meneus L."/>
            <person name="Mihai O."/>
            <person name="Mihalev A."/>
            <person name="Mihova T."/>
            <person name="Mittelman R."/>
            <person name="Mlenga V."/>
            <person name="Montmayeur A."/>
            <person name="Mulrain L."/>
            <person name="Navidi A."/>
            <person name="Naylor J."/>
            <person name="Negash T."/>
            <person name="Nguyen T."/>
            <person name="Nguyen N."/>
            <person name="Nicol R."/>
            <person name="Norbu C."/>
            <person name="Norbu N."/>
            <person name="Novod N."/>
            <person name="O'Neill B."/>
            <person name="Osman S."/>
            <person name="Markiewicz E."/>
            <person name="Oyono O.L."/>
            <person name="Patti C."/>
            <person name="Phunkhang P."/>
            <person name="Pierre F."/>
            <person name="Priest M."/>
            <person name="Raghuraman S."/>
            <person name="Rege F."/>
            <person name="Reyes R."/>
            <person name="Rise C."/>
            <person name="Rogov P."/>
            <person name="Ross K."/>
            <person name="Ryan E."/>
            <person name="Settipalli S."/>
            <person name="Shea T."/>
            <person name="Sherpa N."/>
            <person name="Shi L."/>
            <person name="Shih D."/>
            <person name="Sparrow T."/>
            <person name="Spaulding J."/>
            <person name="Stalker J."/>
            <person name="Stange-Thomann N."/>
            <person name="Stavropoulos S."/>
            <person name="Stone C."/>
            <person name="Strader C."/>
            <person name="Tesfaye S."/>
            <person name="Thomson T."/>
            <person name="Thoulutsang Y."/>
            <person name="Thoulutsang D."/>
            <person name="Topham K."/>
            <person name="Topping I."/>
            <person name="Tsamla T."/>
            <person name="Vassiliev H."/>
            <person name="Vo A."/>
            <person name="Wangchuk T."/>
            <person name="Wangdi T."/>
            <person name="Weiand M."/>
            <person name="Wilkinson J."/>
            <person name="Wilson A."/>
            <person name="Yadav S."/>
            <person name="Young G."/>
            <person name="Yu Q."/>
            <person name="Zembek L."/>
            <person name="Zhong D."/>
            <person name="Zimmer A."/>
            <person name="Zwirko Z."/>
            <person name="Jaffe D.B."/>
            <person name="Alvarez P."/>
            <person name="Brockman W."/>
            <person name="Butler J."/>
            <person name="Chin C."/>
            <person name="Gnerre S."/>
            <person name="Grabherr M."/>
            <person name="Kleber M."/>
            <person name="Mauceli E."/>
            <person name="MacCallum I."/>
        </authorList>
    </citation>
    <scope>NUCLEOTIDE SEQUENCE [LARGE SCALE GENOMIC DNA]</scope>
    <source>
        <strain evidence="3">Tucson 15287-2541.00</strain>
    </source>
</reference>
<proteinExistence type="predicted"/>
<organism evidence="3">
    <name type="scientific">Drosophila grimshawi</name>
    <name type="common">Hawaiian fruit fly</name>
    <name type="synonym">Idiomyia grimshawi</name>
    <dbReference type="NCBI Taxonomy" id="7222"/>
    <lineage>
        <taxon>Eukaryota</taxon>
        <taxon>Metazoa</taxon>
        <taxon>Ecdysozoa</taxon>
        <taxon>Arthropoda</taxon>
        <taxon>Hexapoda</taxon>
        <taxon>Insecta</taxon>
        <taxon>Pterygota</taxon>
        <taxon>Neoptera</taxon>
        <taxon>Endopterygota</taxon>
        <taxon>Diptera</taxon>
        <taxon>Brachycera</taxon>
        <taxon>Muscomorpha</taxon>
        <taxon>Ephydroidea</taxon>
        <taxon>Drosophilidae</taxon>
        <taxon>Drosophila</taxon>
        <taxon>Hawaiian Drosophila</taxon>
    </lineage>
</organism>
<dbReference type="EMBL" id="CH916815">
    <property type="protein sequence ID" value="EDV90892.1"/>
    <property type="molecule type" value="Genomic_DNA"/>
</dbReference>
<accession>B4K162</accession>
<feature type="region of interest" description="Disordered" evidence="1">
    <location>
        <begin position="51"/>
        <end position="105"/>
    </location>
</feature>
<feature type="compositionally biased region" description="Low complexity" evidence="1">
    <location>
        <begin position="70"/>
        <end position="80"/>
    </location>
</feature>
<gene>
    <name evidence="2" type="primary">Dgri\GH23595</name>
    <name evidence="2" type="ORF">Dgri_GH23595</name>
</gene>
<dbReference type="Proteomes" id="UP000001070">
    <property type="component" value="Unassembled WGS sequence"/>
</dbReference>
<evidence type="ECO:0000256" key="1">
    <source>
        <dbReference type="SAM" id="MobiDB-lite"/>
    </source>
</evidence>
<keyword evidence="3" id="KW-1185">Reference proteome</keyword>
<evidence type="ECO:0000313" key="3">
    <source>
        <dbReference type="Proteomes" id="UP000001070"/>
    </source>
</evidence>
<feature type="compositionally biased region" description="Basic and acidic residues" evidence="1">
    <location>
        <begin position="82"/>
        <end position="91"/>
    </location>
</feature>
<feature type="region of interest" description="Disordered" evidence="1">
    <location>
        <begin position="1"/>
        <end position="24"/>
    </location>
</feature>
<dbReference type="InParanoid" id="B4K162"/>
<dbReference type="AlphaFoldDB" id="B4K162"/>
<sequence>MPVSSCNPLSDTGCGGGGDSTRGRAACVLLPGAHHGDGVQTSCIHRPNLSAAPVNVSSSDSEKSDRPPIASSSRSSASASDHGIDSTESARGRPKKRTTVSWHPS</sequence>
<name>B4K162_DROGR</name>
<dbReference type="HOGENOM" id="CLU_2239330_0_0_1"/>
<evidence type="ECO:0000313" key="2">
    <source>
        <dbReference type="EMBL" id="EDV90892.1"/>
    </source>
</evidence>
<protein>
    <submittedName>
        <fullName evidence="2">GH23595</fullName>
    </submittedName>
</protein>